<evidence type="ECO:0000313" key="3">
    <source>
        <dbReference type="Proteomes" id="UP000254924"/>
    </source>
</evidence>
<evidence type="ECO:0000259" key="1">
    <source>
        <dbReference type="Pfam" id="PF01243"/>
    </source>
</evidence>
<protein>
    <submittedName>
        <fullName evidence="2">Pyridoxamine 5'-phosphate oxidase family protein</fullName>
    </submittedName>
</protein>
<dbReference type="InterPro" id="IPR012349">
    <property type="entry name" value="Split_barrel_FMN-bd"/>
</dbReference>
<accession>A0A380KGF4</accession>
<reference evidence="2 3" key="1">
    <citation type="submission" date="2018-06" db="EMBL/GenBank/DDBJ databases">
        <authorList>
            <consortium name="Pathogen Informatics"/>
            <person name="Doyle S."/>
        </authorList>
    </citation>
    <scope>NUCLEOTIDE SEQUENCE [LARGE SCALE GENOMIC DNA]</scope>
    <source>
        <strain evidence="2 3">NCTC12224</strain>
    </source>
</reference>
<keyword evidence="3" id="KW-1185">Reference proteome</keyword>
<dbReference type="InterPro" id="IPR011576">
    <property type="entry name" value="Pyridox_Oxase_N"/>
</dbReference>
<evidence type="ECO:0000313" key="2">
    <source>
        <dbReference type="EMBL" id="SUN63246.1"/>
    </source>
</evidence>
<gene>
    <name evidence="2" type="primary">pdxH</name>
    <name evidence="2" type="ORF">NCTC12224_02320</name>
</gene>
<dbReference type="OrthoDB" id="595289at2"/>
<sequence>MFTETFKNVLKHEGVVSITSWSEETVHVTCTWNSFLVLKGDNRILLPVAGMHSTEGDLAKNPNLILTLGARQVEGRNGYQGTGFRVSGLGQLLNEGDTFEEMNKKFPFIRSVLEVTVTEAKQLL</sequence>
<dbReference type="AlphaFoldDB" id="A0A380KGF4"/>
<dbReference type="Gene3D" id="2.30.110.10">
    <property type="entry name" value="Electron Transport, Fmn-binding Protein, Chain A"/>
    <property type="match status" value="1"/>
</dbReference>
<dbReference type="SUPFAM" id="SSF50475">
    <property type="entry name" value="FMN-binding split barrel"/>
    <property type="match status" value="1"/>
</dbReference>
<proteinExistence type="predicted"/>
<dbReference type="EMBL" id="UHFN01000007">
    <property type="protein sequence ID" value="SUN63246.1"/>
    <property type="molecule type" value="Genomic_DNA"/>
</dbReference>
<feature type="domain" description="Pyridoxamine 5'-phosphate oxidase N-terminal" evidence="1">
    <location>
        <begin position="2"/>
        <end position="122"/>
    </location>
</feature>
<name>A0A380KGF4_9STRE</name>
<organism evidence="2 3">
    <name type="scientific">Streptococcus hyointestinalis</name>
    <dbReference type="NCBI Taxonomy" id="1337"/>
    <lineage>
        <taxon>Bacteria</taxon>
        <taxon>Bacillati</taxon>
        <taxon>Bacillota</taxon>
        <taxon>Bacilli</taxon>
        <taxon>Lactobacillales</taxon>
        <taxon>Streptococcaceae</taxon>
        <taxon>Streptococcus</taxon>
    </lineage>
</organism>
<dbReference type="Pfam" id="PF01243">
    <property type="entry name" value="PNPOx_N"/>
    <property type="match status" value="1"/>
</dbReference>
<dbReference type="GeneID" id="78357558"/>
<dbReference type="RefSeq" id="WP_115270798.1">
    <property type="nucleotide sequence ID" value="NZ_JBNPNB010000080.1"/>
</dbReference>
<dbReference type="Proteomes" id="UP000254924">
    <property type="component" value="Unassembled WGS sequence"/>
</dbReference>